<dbReference type="InterPro" id="IPR005625">
    <property type="entry name" value="PepSY-ass_TM"/>
</dbReference>
<evidence type="ECO:0000313" key="2">
    <source>
        <dbReference type="EMBL" id="AAY47640.1"/>
    </source>
</evidence>
<evidence type="ECO:0000256" key="1">
    <source>
        <dbReference type="SAM" id="Phobius"/>
    </source>
</evidence>
<proteinExistence type="predicted"/>
<feature type="transmembrane region" description="Helical" evidence="1">
    <location>
        <begin position="459"/>
        <end position="477"/>
    </location>
</feature>
<feature type="transmembrane region" description="Helical" evidence="1">
    <location>
        <begin position="356"/>
        <end position="378"/>
    </location>
</feature>
<dbReference type="Pfam" id="PF03929">
    <property type="entry name" value="PepSY_TM"/>
    <property type="match status" value="1"/>
</dbReference>
<feature type="transmembrane region" description="Helical" evidence="1">
    <location>
        <begin position="186"/>
        <end position="211"/>
    </location>
</feature>
<dbReference type="EMBL" id="CP000050">
    <property type="protein sequence ID" value="AAY47640.1"/>
    <property type="molecule type" value="Genomic_DNA"/>
</dbReference>
<name>A0A0H2X512_XANC8</name>
<gene>
    <name evidence="2" type="ordered locus">XC_0559</name>
</gene>
<keyword evidence="1" id="KW-1133">Transmembrane helix</keyword>
<dbReference type="KEGG" id="xcb:XC_0559"/>
<dbReference type="PANTHER" id="PTHR34219">
    <property type="entry name" value="IRON-REGULATED INNER MEMBRANE PROTEIN-RELATED"/>
    <property type="match status" value="1"/>
</dbReference>
<dbReference type="RefSeq" id="WP_011269486.1">
    <property type="nucleotide sequence ID" value="NC_007086.1"/>
</dbReference>
<feature type="transmembrane region" description="Helical" evidence="1">
    <location>
        <begin position="12"/>
        <end position="36"/>
    </location>
</feature>
<organism evidence="2 3">
    <name type="scientific">Xanthomonas campestris pv. campestris (strain 8004)</name>
    <dbReference type="NCBI Taxonomy" id="314565"/>
    <lineage>
        <taxon>Bacteria</taxon>
        <taxon>Pseudomonadati</taxon>
        <taxon>Pseudomonadota</taxon>
        <taxon>Gammaproteobacteria</taxon>
        <taxon>Lysobacterales</taxon>
        <taxon>Lysobacteraceae</taxon>
        <taxon>Xanthomonas</taxon>
    </lineage>
</organism>
<dbReference type="Proteomes" id="UP000000420">
    <property type="component" value="Chromosome"/>
</dbReference>
<keyword evidence="1" id="KW-0472">Membrane</keyword>
<sequence length="540" mass="58374">MREGFRQSMAWLHTWCGLTCGWLLCAIFLTGTLSVFRDPITSWMQARPTLPGAATHASLPQAQLVPRALAHLRQQAAQATLWRISLPMQPGDTLDVVWRGPAGAGQATLSPITGEVLPTPWGRQTEGGRHFMSFHYTLQGGIPGYWLVGWVSMCGLIALVSGVVVHKRIFLDFFTFRPGKGQRSWLDAHNATAVLTLPFLLMIVYTGLAYFSTSYLSAPLHALYGQDEDAYARYEAALSPAAAAPATQPTRHERMHTYLPDLVQRAAALNGQPAQTLVIQRPDQPGGTLRVIARVADTAHSRQLLNPPASVVFDTGSGALLERHAVAAHTPLQAADVDATIKTLHVAGFGGWTAKWLYFVCGLAGTAMIATGTVLFTVKRRRRSEQEFGAATAGIYRVVEACNVAALAGTALACIAYFYANRLLPAELEARAQTEIRVFLWVWAGTLLHGLLRPPLRAWVEQLGITAALCIGLPLLNAASTGQHVGRYLLDGDLQRAAVELTALGFGVSVAYVAYRVQQRISAPPPVRAARRTPAAEPGA</sequence>
<feature type="transmembrane region" description="Helical" evidence="1">
    <location>
        <begin position="497"/>
        <end position="515"/>
    </location>
</feature>
<accession>A0A0H2X512</accession>
<dbReference type="AlphaFoldDB" id="A0A0H2X512"/>
<feature type="transmembrane region" description="Helical" evidence="1">
    <location>
        <begin position="144"/>
        <end position="165"/>
    </location>
</feature>
<evidence type="ECO:0008006" key="4">
    <source>
        <dbReference type="Google" id="ProtNLM"/>
    </source>
</evidence>
<dbReference type="PANTHER" id="PTHR34219:SF4">
    <property type="entry name" value="PEPSY DOMAIN-CONTAINING PROTEIN"/>
    <property type="match status" value="1"/>
</dbReference>
<feature type="transmembrane region" description="Helical" evidence="1">
    <location>
        <begin position="432"/>
        <end position="452"/>
    </location>
</feature>
<keyword evidence="1" id="KW-0812">Transmembrane</keyword>
<feature type="transmembrane region" description="Helical" evidence="1">
    <location>
        <begin position="398"/>
        <end position="420"/>
    </location>
</feature>
<dbReference type="HOGENOM" id="CLU_025664_2_0_6"/>
<protein>
    <recommendedName>
        <fullName evidence="4">PepSY domain-containing protein</fullName>
    </recommendedName>
</protein>
<reference evidence="2 3" key="1">
    <citation type="journal article" date="2005" name="Genome Res.">
        <title>Comparative and functional genomic analyses of the pathogenicity of phytopathogen Xanthomonas campestris pv. campestris.</title>
        <authorList>
            <person name="Qian W."/>
            <person name="Jia Y."/>
            <person name="Ren S.X."/>
            <person name="He Y.Q."/>
            <person name="Feng J.X."/>
            <person name="Lu L.F."/>
            <person name="Sun Q."/>
            <person name="Ying G."/>
            <person name="Tang D.J."/>
            <person name="Tang H."/>
            <person name="Wu W."/>
            <person name="Hao P."/>
            <person name="Wang L."/>
            <person name="Jiang B.L."/>
            <person name="Zeng S."/>
            <person name="Gu W.Y."/>
            <person name="Lu G."/>
            <person name="Rong L."/>
            <person name="Tian Y."/>
            <person name="Yao Z."/>
            <person name="Fu G."/>
            <person name="Chen B."/>
            <person name="Fang R."/>
            <person name="Qiang B."/>
            <person name="Chen Z."/>
            <person name="Zhao G.P."/>
            <person name="Tang J.L."/>
            <person name="He C."/>
        </authorList>
    </citation>
    <scope>NUCLEOTIDE SEQUENCE [LARGE SCALE GENOMIC DNA]</scope>
    <source>
        <strain evidence="2 3">8004</strain>
    </source>
</reference>
<evidence type="ECO:0000313" key="3">
    <source>
        <dbReference type="Proteomes" id="UP000000420"/>
    </source>
</evidence>